<feature type="active site" description="Proton acceptor" evidence="6">
    <location>
        <position position="388"/>
    </location>
</feature>
<dbReference type="Pfam" id="PF02803">
    <property type="entry name" value="Thiolase_C"/>
    <property type="match status" value="1"/>
</dbReference>
<dbReference type="InterPro" id="IPR002155">
    <property type="entry name" value="Thiolase"/>
</dbReference>
<dbReference type="CDD" id="cd00751">
    <property type="entry name" value="thiolase"/>
    <property type="match status" value="1"/>
</dbReference>
<dbReference type="OrthoDB" id="7623727at2"/>
<keyword evidence="3" id="KW-0583">PHB biosynthesis</keyword>
<evidence type="ECO:0000256" key="6">
    <source>
        <dbReference type="PIRSR" id="PIRSR000429-1"/>
    </source>
</evidence>
<evidence type="ECO:0000256" key="3">
    <source>
        <dbReference type="ARBA" id="ARBA00022752"/>
    </source>
</evidence>
<keyword evidence="2 7" id="KW-0808">Transferase</keyword>
<dbReference type="PIRSF" id="PIRSF000429">
    <property type="entry name" value="Ac-CoA_Ac_transf"/>
    <property type="match status" value="1"/>
</dbReference>
<evidence type="ECO:0000256" key="2">
    <source>
        <dbReference type="ARBA" id="ARBA00022679"/>
    </source>
</evidence>
<proteinExistence type="inferred from homology"/>
<keyword evidence="4 7" id="KW-0012">Acyltransferase</keyword>
<dbReference type="InterPro" id="IPR020617">
    <property type="entry name" value="Thiolase_C"/>
</dbReference>
<dbReference type="PANTHER" id="PTHR18919:SF107">
    <property type="entry name" value="ACETYL-COA ACETYLTRANSFERASE, CYTOSOLIC"/>
    <property type="match status" value="1"/>
</dbReference>
<comment type="caution">
    <text evidence="10">The sequence shown here is derived from an EMBL/GenBank/DDBJ whole genome shotgun (WGS) entry which is preliminary data.</text>
</comment>
<dbReference type="NCBIfam" id="TIGR01930">
    <property type="entry name" value="AcCoA-C-Actrans"/>
    <property type="match status" value="1"/>
</dbReference>
<accession>A0A399R9X6</accession>
<dbReference type="FunFam" id="3.40.47.10:FF:000010">
    <property type="entry name" value="Acetyl-CoA acetyltransferase (Thiolase)"/>
    <property type="match status" value="1"/>
</dbReference>
<dbReference type="InterPro" id="IPR016039">
    <property type="entry name" value="Thiolase-like"/>
</dbReference>
<feature type="domain" description="Thiolase C-terminal" evidence="9">
    <location>
        <begin position="276"/>
        <end position="401"/>
    </location>
</feature>
<evidence type="ECO:0000256" key="7">
    <source>
        <dbReference type="RuleBase" id="RU003557"/>
    </source>
</evidence>
<feature type="domain" description="Thiolase N-terminal" evidence="8">
    <location>
        <begin position="4"/>
        <end position="268"/>
    </location>
</feature>
<comment type="similarity">
    <text evidence="1 7">Belongs to the thiolase-like superfamily. Thiolase family.</text>
</comment>
<dbReference type="GO" id="GO:0042619">
    <property type="term" value="P:poly-hydroxybutyrate biosynthetic process"/>
    <property type="evidence" value="ECO:0007669"/>
    <property type="project" value="UniProtKB-KW"/>
</dbReference>
<dbReference type="PANTHER" id="PTHR18919">
    <property type="entry name" value="ACETYL-COA C-ACYLTRANSFERASE"/>
    <property type="match status" value="1"/>
</dbReference>
<protein>
    <submittedName>
        <fullName evidence="10">Acetyl-CoA C-acyltransferase</fullName>
        <ecNumber evidence="10">2.3.1.16</ecNumber>
    </submittedName>
</protein>
<evidence type="ECO:0000259" key="9">
    <source>
        <dbReference type="Pfam" id="PF02803"/>
    </source>
</evidence>
<gene>
    <name evidence="10" type="ORF">D1224_00115</name>
</gene>
<name>A0A399R9X6_9PROT</name>
<keyword evidence="11" id="KW-1185">Reference proteome</keyword>
<dbReference type="EC" id="2.3.1.16" evidence="10"/>
<evidence type="ECO:0000256" key="5">
    <source>
        <dbReference type="ARBA" id="ARBA00037924"/>
    </source>
</evidence>
<dbReference type="Proteomes" id="UP000265431">
    <property type="component" value="Unassembled WGS sequence"/>
</dbReference>
<dbReference type="GO" id="GO:0003988">
    <property type="term" value="F:acetyl-CoA C-acyltransferase activity"/>
    <property type="evidence" value="ECO:0007669"/>
    <property type="project" value="UniProtKB-EC"/>
</dbReference>
<dbReference type="EMBL" id="QWGB01000002">
    <property type="protein sequence ID" value="RIJ26319.1"/>
    <property type="molecule type" value="Genomic_DNA"/>
</dbReference>
<feature type="active site" description="Proton acceptor" evidence="6">
    <location>
        <position position="358"/>
    </location>
</feature>
<organism evidence="10 11">
    <name type="scientific">Henriciella barbarensis</name>
    <dbReference type="NCBI Taxonomy" id="86342"/>
    <lineage>
        <taxon>Bacteria</taxon>
        <taxon>Pseudomonadati</taxon>
        <taxon>Pseudomonadota</taxon>
        <taxon>Alphaproteobacteria</taxon>
        <taxon>Hyphomonadales</taxon>
        <taxon>Hyphomonadaceae</taxon>
        <taxon>Henriciella</taxon>
    </lineage>
</organism>
<reference evidence="10 11" key="1">
    <citation type="submission" date="2018-08" db="EMBL/GenBank/DDBJ databases">
        <title>Henriciella mobilis sp. nov., isolated from seawater.</title>
        <authorList>
            <person name="Cheng H."/>
            <person name="Wu Y.-H."/>
            <person name="Xu X.-W."/>
            <person name="Guo L.-L."/>
        </authorList>
    </citation>
    <scope>NUCLEOTIDE SEQUENCE [LARGE SCALE GENOMIC DNA]</scope>
    <source>
        <strain evidence="10 11">CCUG66934</strain>
    </source>
</reference>
<dbReference type="SUPFAM" id="SSF53901">
    <property type="entry name" value="Thiolase-like"/>
    <property type="match status" value="2"/>
</dbReference>
<evidence type="ECO:0000259" key="8">
    <source>
        <dbReference type="Pfam" id="PF00108"/>
    </source>
</evidence>
<feature type="active site" description="Acyl-thioester intermediate" evidence="6">
    <location>
        <position position="88"/>
    </location>
</feature>
<dbReference type="RefSeq" id="WP_119377917.1">
    <property type="nucleotide sequence ID" value="NZ_QWGB01000002.1"/>
</dbReference>
<dbReference type="InterPro" id="IPR020616">
    <property type="entry name" value="Thiolase_N"/>
</dbReference>
<dbReference type="Pfam" id="PF00108">
    <property type="entry name" value="Thiolase_N"/>
    <property type="match status" value="1"/>
</dbReference>
<sequence>MRDVVICSPLRLPVGGFGGSLKSEQAHDLASFLVRELMSRNDVPAEAVDDCVFAQCYPSMEAPALGRVVALDAGLTTGTGGIQIDRRCGSGLQGVIYAIMQIATGASDVMIAGGAESMSNAPFFSTHMRWQIKGDGLMLHDGLTRGRYTAGGKFYPVEGGMIETAENLRRDYGITREAQDEFAYNSHMKAAAAQKSGKFDQEIVPFTVKGRKGDTVVEKDEHIRADSSIEKLSTLRALRGKVDPDATVTAGNASGQNDGAAACIVCTREAAEKYGLKPLARLTSWSVAGVGPEVMGIGPVPSTQKALDRAGLKISDLDVIELNEAFASQVLACTKALGFEKEDYERLNPNGSGISLGHPVGATGVRILTTMLYEMERREARYGLETMCIGGGQGLAAIFERVTD</sequence>
<dbReference type="AlphaFoldDB" id="A0A399R9X6"/>
<dbReference type="Gene3D" id="3.40.47.10">
    <property type="match status" value="2"/>
</dbReference>
<evidence type="ECO:0000256" key="1">
    <source>
        <dbReference type="ARBA" id="ARBA00010982"/>
    </source>
</evidence>
<evidence type="ECO:0000256" key="4">
    <source>
        <dbReference type="ARBA" id="ARBA00023315"/>
    </source>
</evidence>
<evidence type="ECO:0000313" key="10">
    <source>
        <dbReference type="EMBL" id="RIJ26319.1"/>
    </source>
</evidence>
<dbReference type="GO" id="GO:0044281">
    <property type="term" value="P:small molecule metabolic process"/>
    <property type="evidence" value="ECO:0007669"/>
    <property type="project" value="UniProtKB-ARBA"/>
</dbReference>
<evidence type="ECO:0000313" key="11">
    <source>
        <dbReference type="Proteomes" id="UP000265431"/>
    </source>
</evidence>
<comment type="pathway">
    <text evidence="5">Metabolic intermediate biosynthesis; (R)-mevalonate biosynthesis; (R)-mevalonate from acetyl-CoA: step 1/3.</text>
</comment>
<dbReference type="NCBIfam" id="NF004853">
    <property type="entry name" value="PRK06205.1"/>
    <property type="match status" value="1"/>
</dbReference>